<evidence type="ECO:0000313" key="2">
    <source>
        <dbReference type="Proteomes" id="UP000000466"/>
    </source>
</evidence>
<sequence>MEFIFSSCIGYLLSKGGNHIFRLKIEGATYWSLNLSKSTIKVDENTIYIKRGFREHMIEVSSFTLGLYKAKLTAKNFGFIPVFWHDGEIGQKDKYALFNELRNIS</sequence>
<dbReference type="RefSeq" id="WP_015048075.1">
    <property type="nucleotide sequence ID" value="NC_018868.3"/>
</dbReference>
<evidence type="ECO:0000313" key="1">
    <source>
        <dbReference type="EMBL" id="AFU99913.1"/>
    </source>
</evidence>
<keyword evidence="2" id="KW-1185">Reference proteome</keyword>
<dbReference type="EMBL" id="CP003746">
    <property type="protein sequence ID" value="AFU99913.1"/>
    <property type="molecule type" value="Genomic_DNA"/>
</dbReference>
<reference evidence="1 2" key="1">
    <citation type="journal article" date="2013" name="Genome Announc.">
        <title>Complete genome sequence of Simiduia agarivorans SA1(T), a marine bacterium able to degrade a variety of polysaccharides.</title>
        <authorList>
            <person name="Lin S.Y."/>
            <person name="Shieh W.Y."/>
            <person name="Chen J.S."/>
            <person name="Tang S.L."/>
        </authorList>
    </citation>
    <scope>NUCLEOTIDE SEQUENCE [LARGE SCALE GENOMIC DNA]</scope>
    <source>
        <strain evidence="2">DSM 21679 / JCM 13881 / BCRC 17597 / SA1</strain>
    </source>
</reference>
<gene>
    <name evidence="1" type="ordered locus">M5M_13875</name>
</gene>
<name>K4KP71_SIMAS</name>
<protein>
    <submittedName>
        <fullName evidence="1">Uncharacterized protein</fullName>
    </submittedName>
</protein>
<dbReference type="HOGENOM" id="CLU_2234765_0_0_6"/>
<dbReference type="AlphaFoldDB" id="K4KP71"/>
<dbReference type="STRING" id="1117647.M5M_13875"/>
<dbReference type="KEGG" id="saga:M5M_13875"/>
<organism evidence="1 2">
    <name type="scientific">Simiduia agarivorans (strain DSM 21679 / JCM 13881 / BCRC 17597 / SA1)</name>
    <dbReference type="NCBI Taxonomy" id="1117647"/>
    <lineage>
        <taxon>Bacteria</taxon>
        <taxon>Pseudomonadati</taxon>
        <taxon>Pseudomonadota</taxon>
        <taxon>Gammaproteobacteria</taxon>
        <taxon>Cellvibrionales</taxon>
        <taxon>Cellvibrionaceae</taxon>
        <taxon>Simiduia</taxon>
    </lineage>
</organism>
<dbReference type="Proteomes" id="UP000000466">
    <property type="component" value="Chromosome"/>
</dbReference>
<accession>K4KP71</accession>
<proteinExistence type="predicted"/>